<organism evidence="2 3">
    <name type="scientific">Stenotrophomonas phage Moby</name>
    <dbReference type="NCBI Taxonomy" id="2601680"/>
    <lineage>
        <taxon>Viruses</taxon>
        <taxon>Duplodnaviria</taxon>
        <taxon>Heunggongvirae</taxon>
        <taxon>Uroviricota</taxon>
        <taxon>Caudoviricetes</taxon>
        <taxon>Menderavirus</taxon>
        <taxon>Menderavirus moby</taxon>
    </lineage>
</organism>
<dbReference type="EMBL" id="MN095772">
    <property type="protein sequence ID" value="QFR57859.1"/>
    <property type="molecule type" value="Genomic_DNA"/>
</dbReference>
<protein>
    <submittedName>
        <fullName evidence="2">Uncharacterized protein</fullName>
    </submittedName>
</protein>
<keyword evidence="3" id="KW-1185">Reference proteome</keyword>
<reference evidence="3" key="1">
    <citation type="submission" date="2019-06" db="EMBL/GenBank/DDBJ databases">
        <title>Complete genome sequence of Stenotrophomonas phage Moby.</title>
        <authorList>
            <person name="Vicary A."/>
            <person name="Newkirk H."/>
            <person name="Moreland R."/>
            <person name="Liu M."/>
            <person name="Ramsey J."/>
            <person name="Gonzalez C.F."/>
            <person name="Leavitt J."/>
        </authorList>
    </citation>
    <scope>NUCLEOTIDE SEQUENCE [LARGE SCALE GENOMIC DNA]</scope>
</reference>
<dbReference type="Proteomes" id="UP000325424">
    <property type="component" value="Segment"/>
</dbReference>
<sequence>MSKPTFEEHLAERQKAKDDENKKVEEKDKPENQQA</sequence>
<gene>
    <name evidence="2" type="ORF">CPT_Moby_114</name>
</gene>
<evidence type="ECO:0000256" key="1">
    <source>
        <dbReference type="SAM" id="MobiDB-lite"/>
    </source>
</evidence>
<name>A0A5P8PMG6_9CAUD</name>
<accession>A0A5P8PMG6</accession>
<proteinExistence type="predicted"/>
<evidence type="ECO:0000313" key="2">
    <source>
        <dbReference type="EMBL" id="QFR57859.1"/>
    </source>
</evidence>
<evidence type="ECO:0000313" key="3">
    <source>
        <dbReference type="Proteomes" id="UP000325424"/>
    </source>
</evidence>
<feature type="region of interest" description="Disordered" evidence="1">
    <location>
        <begin position="1"/>
        <end position="35"/>
    </location>
</feature>